<name>A0ABD2LI08_9BILA</name>
<reference evidence="1 2" key="1">
    <citation type="submission" date="2024-10" db="EMBL/GenBank/DDBJ databases">
        <authorList>
            <person name="Kim D."/>
        </authorList>
    </citation>
    <scope>NUCLEOTIDE SEQUENCE [LARGE SCALE GENOMIC DNA]</scope>
    <source>
        <strain evidence="1">BH-2024</strain>
    </source>
</reference>
<keyword evidence="2" id="KW-1185">Reference proteome</keyword>
<dbReference type="EMBL" id="JBICBT010000407">
    <property type="protein sequence ID" value="KAL3114824.1"/>
    <property type="molecule type" value="Genomic_DNA"/>
</dbReference>
<protein>
    <recommendedName>
        <fullName evidence="3">Fido domain-containing protein</fullName>
    </recommendedName>
</protein>
<sequence length="153" mass="17154">MDLTPEEQELYNAYNHANVPEGLTEAEMAREVQLGPFDKVTEMRHALSTTDLNAESLDISISLPFTHEIHDHFWGDGNGRCARAVVNEILELLAQPKISFSTVPHADYMRAVGDALDDNPKTFEVMLYRVRDGAGDAYVRMIHGSWHQSAKGQ</sequence>
<dbReference type="InterPro" id="IPR036597">
    <property type="entry name" value="Fido-like_dom_sf"/>
</dbReference>
<gene>
    <name evidence="1" type="ORF">niasHT_014638</name>
</gene>
<dbReference type="SUPFAM" id="SSF140931">
    <property type="entry name" value="Fic-like"/>
    <property type="match status" value="1"/>
</dbReference>
<organism evidence="1 2">
    <name type="scientific">Heterodera trifolii</name>
    <dbReference type="NCBI Taxonomy" id="157864"/>
    <lineage>
        <taxon>Eukaryota</taxon>
        <taxon>Metazoa</taxon>
        <taxon>Ecdysozoa</taxon>
        <taxon>Nematoda</taxon>
        <taxon>Chromadorea</taxon>
        <taxon>Rhabditida</taxon>
        <taxon>Tylenchina</taxon>
        <taxon>Tylenchomorpha</taxon>
        <taxon>Tylenchoidea</taxon>
        <taxon>Heteroderidae</taxon>
        <taxon>Heteroderinae</taxon>
        <taxon>Heterodera</taxon>
    </lineage>
</organism>
<evidence type="ECO:0000313" key="2">
    <source>
        <dbReference type="Proteomes" id="UP001620626"/>
    </source>
</evidence>
<evidence type="ECO:0000313" key="1">
    <source>
        <dbReference type="EMBL" id="KAL3114824.1"/>
    </source>
</evidence>
<comment type="caution">
    <text evidence="1">The sequence shown here is derived from an EMBL/GenBank/DDBJ whole genome shotgun (WGS) entry which is preliminary data.</text>
</comment>
<evidence type="ECO:0008006" key="3">
    <source>
        <dbReference type="Google" id="ProtNLM"/>
    </source>
</evidence>
<accession>A0ABD2LI08</accession>
<dbReference type="Gene3D" id="1.10.3290.10">
    <property type="entry name" value="Fido-like domain"/>
    <property type="match status" value="1"/>
</dbReference>
<dbReference type="AlphaFoldDB" id="A0ABD2LI08"/>
<dbReference type="Proteomes" id="UP001620626">
    <property type="component" value="Unassembled WGS sequence"/>
</dbReference>
<proteinExistence type="predicted"/>